<evidence type="ECO:0000313" key="1">
    <source>
        <dbReference type="EMBL" id="CAI8588669.1"/>
    </source>
</evidence>
<sequence length="150" mass="17456">MKERKRREGEEYGGAAYFTEVSRCCNAAYQVFVFCSHRHINGKLFGVIAMTASGRFEFCLGIFSFLGGDLANLANNDNMRLDRPTLILSARRERTRYHEQARAFPMCFTTRKRRPLGVDYHRGRYLRLVHTMRRRPIVDPYSGGPLTLHY</sequence>
<dbReference type="EMBL" id="OX451736">
    <property type="protein sequence ID" value="CAI8588669.1"/>
    <property type="molecule type" value="Genomic_DNA"/>
</dbReference>
<name>A0AAV0YVT9_VICFA</name>
<keyword evidence="2" id="KW-1185">Reference proteome</keyword>
<evidence type="ECO:0000313" key="2">
    <source>
        <dbReference type="Proteomes" id="UP001157006"/>
    </source>
</evidence>
<accession>A0AAV0YVT9</accession>
<protein>
    <submittedName>
        <fullName evidence="1">Uncharacterized protein</fullName>
    </submittedName>
</protein>
<dbReference type="AlphaFoldDB" id="A0AAV0YVT9"/>
<gene>
    <name evidence="1" type="ORF">VFH_I358400</name>
</gene>
<organism evidence="1 2">
    <name type="scientific">Vicia faba</name>
    <name type="common">Broad bean</name>
    <name type="synonym">Faba vulgaris</name>
    <dbReference type="NCBI Taxonomy" id="3906"/>
    <lineage>
        <taxon>Eukaryota</taxon>
        <taxon>Viridiplantae</taxon>
        <taxon>Streptophyta</taxon>
        <taxon>Embryophyta</taxon>
        <taxon>Tracheophyta</taxon>
        <taxon>Spermatophyta</taxon>
        <taxon>Magnoliopsida</taxon>
        <taxon>eudicotyledons</taxon>
        <taxon>Gunneridae</taxon>
        <taxon>Pentapetalae</taxon>
        <taxon>rosids</taxon>
        <taxon>fabids</taxon>
        <taxon>Fabales</taxon>
        <taxon>Fabaceae</taxon>
        <taxon>Papilionoideae</taxon>
        <taxon>50 kb inversion clade</taxon>
        <taxon>NPAAA clade</taxon>
        <taxon>Hologalegina</taxon>
        <taxon>IRL clade</taxon>
        <taxon>Fabeae</taxon>
        <taxon>Vicia</taxon>
    </lineage>
</organism>
<proteinExistence type="predicted"/>
<reference evidence="1 2" key="1">
    <citation type="submission" date="2023-01" db="EMBL/GenBank/DDBJ databases">
        <authorList>
            <person name="Kreplak J."/>
        </authorList>
    </citation>
    <scope>NUCLEOTIDE SEQUENCE [LARGE SCALE GENOMIC DNA]</scope>
</reference>
<dbReference type="Proteomes" id="UP001157006">
    <property type="component" value="Chromosome 1L"/>
</dbReference>